<organism evidence="4 5">
    <name type="scientific">Eremothecium gossypii (strain ATCC 10895 / CBS 109.51 / FGSC 9923 / NRRL Y-1056)</name>
    <name type="common">Yeast</name>
    <name type="synonym">Ashbya gossypii</name>
    <dbReference type="NCBI Taxonomy" id="284811"/>
    <lineage>
        <taxon>Eukaryota</taxon>
        <taxon>Fungi</taxon>
        <taxon>Dikarya</taxon>
        <taxon>Ascomycota</taxon>
        <taxon>Saccharomycotina</taxon>
        <taxon>Saccharomycetes</taxon>
        <taxon>Saccharomycetales</taxon>
        <taxon>Saccharomycetaceae</taxon>
        <taxon>Eremothecium</taxon>
    </lineage>
</organism>
<dbReference type="EMBL" id="AE016820">
    <property type="protein sequence ID" value="AAS54706.1"/>
    <property type="molecule type" value="Genomic_DNA"/>
</dbReference>
<dbReference type="GO" id="GO:0008033">
    <property type="term" value="P:tRNA processing"/>
    <property type="evidence" value="ECO:0000318"/>
    <property type="project" value="GO_Central"/>
</dbReference>
<dbReference type="PANTHER" id="PTHR28256:SF1">
    <property type="entry name" value="RIBONUCLEASES P_MRP PROTEIN SUBUNIT POP7"/>
    <property type="match status" value="1"/>
</dbReference>
<evidence type="ECO:0000256" key="3">
    <source>
        <dbReference type="ARBA" id="ARBA00023242"/>
    </source>
</evidence>
<dbReference type="GO" id="GO:0006364">
    <property type="term" value="P:rRNA processing"/>
    <property type="evidence" value="ECO:0000318"/>
    <property type="project" value="GO_Central"/>
</dbReference>
<dbReference type="PANTHER" id="PTHR28256">
    <property type="entry name" value="RIBONUCLEASES P/MRP PROTEIN SUBUNIT POP7"/>
    <property type="match status" value="1"/>
</dbReference>
<dbReference type="OrthoDB" id="5416589at2759"/>
<dbReference type="GO" id="GO:0000172">
    <property type="term" value="C:ribonuclease MRP complex"/>
    <property type="evidence" value="ECO:0000318"/>
    <property type="project" value="GO_Central"/>
</dbReference>
<gene>
    <name evidence="4" type="ORF">AGOS_AGR216W</name>
</gene>
<evidence type="ECO:0000313" key="5">
    <source>
        <dbReference type="Proteomes" id="UP000000591"/>
    </source>
</evidence>
<dbReference type="InterPro" id="IPR014612">
    <property type="entry name" value="Pop7/Rpp20"/>
</dbReference>
<dbReference type="OMA" id="GQADIDM"/>
<dbReference type="eggNOG" id="ENOG502S59H">
    <property type="taxonomic scope" value="Eukaryota"/>
</dbReference>
<dbReference type="Proteomes" id="UP000000591">
    <property type="component" value="Chromosome VII"/>
</dbReference>
<reference evidence="4 5" key="1">
    <citation type="journal article" date="2004" name="Science">
        <title>The Ashbya gossypii genome as a tool for mapping the ancient Saccharomyces cerevisiae genome.</title>
        <authorList>
            <person name="Dietrich F.S."/>
            <person name="Voegeli S."/>
            <person name="Brachat S."/>
            <person name="Lerch A."/>
            <person name="Gates K."/>
            <person name="Steiner S."/>
            <person name="Mohr C."/>
            <person name="Pohlmann R."/>
            <person name="Luedi P."/>
            <person name="Choi S."/>
            <person name="Wing R.A."/>
            <person name="Flavier A."/>
            <person name="Gaffney T.D."/>
            <person name="Philippsen P."/>
        </authorList>
    </citation>
    <scope>NUCLEOTIDE SEQUENCE [LARGE SCALE GENOMIC DNA]</scope>
    <source>
        <strain evidence="5">ATCC 10895 / CBS 109.51 / FGSC 9923 / NRRL Y-1056</strain>
    </source>
</reference>
<dbReference type="InParanoid" id="Q74ZI6"/>
<dbReference type="KEGG" id="ago:AGOS_AGR216W"/>
<name>Q74ZI6_EREGS</name>
<dbReference type="FunCoup" id="Q74ZI6">
    <property type="interactions" value="104"/>
</dbReference>
<reference evidence="5" key="2">
    <citation type="journal article" date="2013" name="G3 (Bethesda)">
        <title>Genomes of Ashbya fungi isolated from insects reveal four mating-type loci, numerous translocations, lack of transposons, and distinct gene duplications.</title>
        <authorList>
            <person name="Dietrich F.S."/>
            <person name="Voegeli S."/>
            <person name="Kuo S."/>
            <person name="Philippsen P."/>
        </authorList>
    </citation>
    <scope>GENOME REANNOTATION</scope>
    <source>
        <strain evidence="5">ATCC 10895 / CBS 109.51 / FGSC 9923 / NRRL Y-1056</strain>
    </source>
</reference>
<comment type="subcellular location">
    <subcellularLocation>
        <location evidence="1">Nucleus</location>
    </subcellularLocation>
</comment>
<dbReference type="Gene3D" id="3.30.110.20">
    <property type="entry name" value="Alba-like domain"/>
    <property type="match status" value="1"/>
</dbReference>
<accession>Q74ZI6</accession>
<dbReference type="InterPro" id="IPR020241">
    <property type="entry name" value="RNase_P/MRP_Pop7_fungi"/>
</dbReference>
<proteinExistence type="predicted"/>
<dbReference type="GO" id="GO:0005655">
    <property type="term" value="C:nucleolar ribonuclease P complex"/>
    <property type="evidence" value="ECO:0000318"/>
    <property type="project" value="GO_Central"/>
</dbReference>
<keyword evidence="5" id="KW-1185">Reference proteome</keyword>
<dbReference type="GO" id="GO:0034965">
    <property type="term" value="P:intronic box C/D snoRNA processing"/>
    <property type="evidence" value="ECO:0000318"/>
    <property type="project" value="GO_Central"/>
</dbReference>
<keyword evidence="2" id="KW-0819">tRNA processing</keyword>
<dbReference type="GO" id="GO:0003723">
    <property type="term" value="F:RNA binding"/>
    <property type="evidence" value="ECO:0000318"/>
    <property type="project" value="GO_Central"/>
</dbReference>
<evidence type="ECO:0000256" key="1">
    <source>
        <dbReference type="ARBA" id="ARBA00004123"/>
    </source>
</evidence>
<sequence length="124" mass="13688">MGESARKTVRRLPTVKTADGRATHVLYVKSGMPYVSGIKRVARWLEALDSRRSGGERHVTLLGLGRAAERTLSVACHFQGARRVEVRTLSTEVLDELAAADAEDEPCELRARRVSGVEVRIYAL</sequence>
<dbReference type="STRING" id="284811.Q74ZI6"/>
<protein>
    <submittedName>
        <fullName evidence="4">AGR216Wp</fullName>
    </submittedName>
</protein>
<dbReference type="GeneID" id="4623184"/>
<dbReference type="InterPro" id="IPR036882">
    <property type="entry name" value="Alba-like_dom_sf"/>
</dbReference>
<dbReference type="GO" id="GO:0001682">
    <property type="term" value="P:tRNA 5'-leader removal"/>
    <property type="evidence" value="ECO:0007669"/>
    <property type="project" value="InterPro"/>
</dbReference>
<evidence type="ECO:0000313" key="4">
    <source>
        <dbReference type="EMBL" id="AAS54706.1"/>
    </source>
</evidence>
<dbReference type="HOGENOM" id="CLU_133944_0_0_1"/>
<dbReference type="RefSeq" id="NP_986882.1">
    <property type="nucleotide sequence ID" value="NM_211944.1"/>
</dbReference>
<evidence type="ECO:0000256" key="2">
    <source>
        <dbReference type="ARBA" id="ARBA00022694"/>
    </source>
</evidence>
<keyword evidence="3" id="KW-0539">Nucleus</keyword>
<dbReference type="GO" id="GO:0000294">
    <property type="term" value="P:nuclear-transcribed mRNA catabolic process, RNase MRP-dependent"/>
    <property type="evidence" value="ECO:0000318"/>
    <property type="project" value="GO_Central"/>
</dbReference>
<dbReference type="AlphaFoldDB" id="Q74ZI6"/>
<dbReference type="Pfam" id="PF12328">
    <property type="entry name" value="Rpp20"/>
    <property type="match status" value="1"/>
</dbReference>